<feature type="site" description="Important for autoinhibition of adenylyltransferase activity" evidence="3">
    <location>
        <position position="55"/>
    </location>
</feature>
<gene>
    <name evidence="5" type="ORF">D7U36_05530</name>
</gene>
<dbReference type="PANTHER" id="PTHR13504:SF38">
    <property type="entry name" value="FIDO DOMAIN-CONTAINING PROTEIN"/>
    <property type="match status" value="1"/>
</dbReference>
<evidence type="ECO:0000256" key="3">
    <source>
        <dbReference type="PIRSR" id="PIRSR640198-3"/>
    </source>
</evidence>
<dbReference type="PROSITE" id="PS51459">
    <property type="entry name" value="FIDO"/>
    <property type="match status" value="1"/>
</dbReference>
<keyword evidence="2" id="KW-0547">Nucleotide-binding</keyword>
<dbReference type="InterPro" id="IPR036390">
    <property type="entry name" value="WH_DNA-bd_sf"/>
</dbReference>
<keyword evidence="2" id="KW-0067">ATP-binding</keyword>
<dbReference type="InterPro" id="IPR013196">
    <property type="entry name" value="HTH_11"/>
</dbReference>
<dbReference type="InterPro" id="IPR040198">
    <property type="entry name" value="Fido_containing"/>
</dbReference>
<protein>
    <submittedName>
        <fullName evidence="5">Fic family protein</fullName>
    </submittedName>
</protein>
<evidence type="ECO:0000256" key="2">
    <source>
        <dbReference type="PIRSR" id="PIRSR640198-2"/>
    </source>
</evidence>
<evidence type="ECO:0000313" key="5">
    <source>
        <dbReference type="EMBL" id="RLP10747.1"/>
    </source>
</evidence>
<feature type="binding site" evidence="2">
    <location>
        <begin position="219"/>
        <end position="220"/>
    </location>
    <ligand>
        <name>ATP</name>
        <dbReference type="ChEBI" id="CHEBI:30616"/>
    </ligand>
</feature>
<proteinExistence type="predicted"/>
<dbReference type="GO" id="GO:0005524">
    <property type="term" value="F:ATP binding"/>
    <property type="evidence" value="ECO:0007669"/>
    <property type="project" value="UniProtKB-KW"/>
</dbReference>
<dbReference type="InterPro" id="IPR003812">
    <property type="entry name" value="Fido"/>
</dbReference>
<feature type="domain" description="Fido" evidence="4">
    <location>
        <begin position="99"/>
        <end position="241"/>
    </location>
</feature>
<dbReference type="InterPro" id="IPR036597">
    <property type="entry name" value="Fido-like_dom_sf"/>
</dbReference>
<dbReference type="EMBL" id="RCIW01000007">
    <property type="protein sequence ID" value="RLP10747.1"/>
    <property type="molecule type" value="Genomic_DNA"/>
</dbReference>
<dbReference type="Pfam" id="PF08279">
    <property type="entry name" value="HTH_11"/>
    <property type="match status" value="1"/>
</dbReference>
<feature type="active site" evidence="1">
    <location>
        <position position="178"/>
    </location>
</feature>
<comment type="caution">
    <text evidence="5">The sequence shown here is derived from an EMBL/GenBank/DDBJ whole genome shotgun (WGS) entry which is preliminary data.</text>
</comment>
<dbReference type="AlphaFoldDB" id="A0A8B3FSE8"/>
<organism evidence="5 6">
    <name type="scientific">Propionibacterium australiense</name>
    <dbReference type="NCBI Taxonomy" id="119981"/>
    <lineage>
        <taxon>Bacteria</taxon>
        <taxon>Bacillati</taxon>
        <taxon>Actinomycetota</taxon>
        <taxon>Actinomycetes</taxon>
        <taxon>Propionibacteriales</taxon>
        <taxon>Propionibacteriaceae</taxon>
        <taxon>Propionibacterium</taxon>
    </lineage>
</organism>
<dbReference type="PANTHER" id="PTHR13504">
    <property type="entry name" value="FIDO DOMAIN-CONTAINING PROTEIN DDB_G0283145"/>
    <property type="match status" value="1"/>
</dbReference>
<reference evidence="5 6" key="1">
    <citation type="submission" date="2018-10" db="EMBL/GenBank/DDBJ databases">
        <title>Propionibacterium australiense Genome Sequencing and Assembly.</title>
        <authorList>
            <person name="Bernier A.-M."/>
            <person name="Bernard K."/>
        </authorList>
    </citation>
    <scope>NUCLEOTIDE SEQUENCE [LARGE SCALE GENOMIC DNA]</scope>
    <source>
        <strain evidence="5 6">NML98A078</strain>
    </source>
</reference>
<dbReference type="Gene3D" id="1.10.10.10">
    <property type="entry name" value="Winged helix-like DNA-binding domain superfamily/Winged helix DNA-binding domain"/>
    <property type="match status" value="1"/>
</dbReference>
<dbReference type="SUPFAM" id="SSF140931">
    <property type="entry name" value="Fic-like"/>
    <property type="match status" value="1"/>
</dbReference>
<evidence type="ECO:0000259" key="4">
    <source>
        <dbReference type="PROSITE" id="PS51459"/>
    </source>
</evidence>
<feature type="binding site" evidence="2">
    <location>
        <begin position="182"/>
        <end position="189"/>
    </location>
    <ligand>
        <name>ATP</name>
        <dbReference type="ChEBI" id="CHEBI:30616"/>
    </ligand>
</feature>
<sequence>MGYAPPFNRTPEIDTLCMQIAEHVGALGPASPLSTSPRLHRELRIRTIHSSLVIEGSTLSHDAVTAIVDGKRVLGPARQIREVANANRAHGLMDELDPYSLADLLRTHGVMMAGLVDDAGRFRNANAGVFDGDRLIHAGTPAGYVPEVMADLFDWMSRTDLHPLLVSCVFHYEFEFVHPFTDGNGRTGRLWHTLLLSHWRPVLAWLPIETVIRDRQQGYYAALARSNAEGSCEEFVAFMLTVIRDALLPYTTTPPDGREDQALALLASNPGATIADLADHLGCSRRTAERIVAGLRASGRLVREGSARAGSWRVRTGSDAALD</sequence>
<dbReference type="SUPFAM" id="SSF46785">
    <property type="entry name" value="Winged helix' DNA-binding domain"/>
    <property type="match status" value="1"/>
</dbReference>
<dbReference type="InterPro" id="IPR036388">
    <property type="entry name" value="WH-like_DNA-bd_sf"/>
</dbReference>
<accession>A0A8B3FSE8</accession>
<name>A0A8B3FSE8_9ACTN</name>
<dbReference type="OrthoDB" id="9813719at2"/>
<dbReference type="Pfam" id="PF02661">
    <property type="entry name" value="Fic"/>
    <property type="match status" value="1"/>
</dbReference>
<dbReference type="RefSeq" id="WP_121588097.1">
    <property type="nucleotide sequence ID" value="NZ_RCIW01000007.1"/>
</dbReference>
<dbReference type="Proteomes" id="UP000279336">
    <property type="component" value="Unassembled WGS sequence"/>
</dbReference>
<feature type="binding site" evidence="2">
    <location>
        <position position="227"/>
    </location>
    <ligand>
        <name>ATP</name>
        <dbReference type="ChEBI" id="CHEBI:30616"/>
    </ligand>
</feature>
<dbReference type="Gene3D" id="1.10.3290.10">
    <property type="entry name" value="Fido-like domain"/>
    <property type="match status" value="1"/>
</dbReference>
<evidence type="ECO:0000256" key="1">
    <source>
        <dbReference type="PIRSR" id="PIRSR640198-1"/>
    </source>
</evidence>
<evidence type="ECO:0000313" key="6">
    <source>
        <dbReference type="Proteomes" id="UP000279336"/>
    </source>
</evidence>